<evidence type="ECO:0000313" key="1">
    <source>
        <dbReference type="EMBL" id="OIQ76392.1"/>
    </source>
</evidence>
<name>A0A1J5PZI9_9ZZZZ</name>
<sequence length="359" mass="39640">MAADSQTLFILRTGLVSLWITICPMAGAALAENLAQNRVSWTLAGGEAHFETAFDQSWQLPPGSRIEKFQFSAIRFHLGYFQIKLVGIADFAEQHSKELAVSQKIDPSLNALFELGLRAVLRAKPFDQIMAVVPAGFPASEKKPINLGLLRIDGTTQSQLLDDGPSAILCLDSPRYHGQGYQFQLPVFYRTSEIRQQDLIRQCRDAVQVGPRILEDPYSISKEGTAQQSYMRTKNGVSKPWPIYLGIPSKMATSRAAYFRTIIALDDPGRDDSKEGDGKGKDVARNAYAIVTETPVTLWEVQNMLSSPGFYSDDRYAPYWAINLVGGDYAGLIVKGTGPDRTFGNVDITQASVLAIVRR</sequence>
<protein>
    <submittedName>
        <fullName evidence="1">Uncharacterized protein</fullName>
    </submittedName>
</protein>
<organism evidence="1">
    <name type="scientific">mine drainage metagenome</name>
    <dbReference type="NCBI Taxonomy" id="410659"/>
    <lineage>
        <taxon>unclassified sequences</taxon>
        <taxon>metagenomes</taxon>
        <taxon>ecological metagenomes</taxon>
    </lineage>
</organism>
<dbReference type="AlphaFoldDB" id="A0A1J5PZI9"/>
<comment type="caution">
    <text evidence="1">The sequence shown here is derived from an EMBL/GenBank/DDBJ whole genome shotgun (WGS) entry which is preliminary data.</text>
</comment>
<accession>A0A1J5PZI9</accession>
<reference evidence="1" key="1">
    <citation type="submission" date="2016-10" db="EMBL/GenBank/DDBJ databases">
        <title>Sequence of Gallionella enrichment culture.</title>
        <authorList>
            <person name="Poehlein A."/>
            <person name="Muehling M."/>
            <person name="Daniel R."/>
        </authorList>
    </citation>
    <scope>NUCLEOTIDE SEQUENCE</scope>
</reference>
<dbReference type="EMBL" id="MLJW01001881">
    <property type="protein sequence ID" value="OIQ76392.1"/>
    <property type="molecule type" value="Genomic_DNA"/>
</dbReference>
<proteinExistence type="predicted"/>
<gene>
    <name evidence="1" type="ORF">GALL_419280</name>
</gene>